<dbReference type="OrthoDB" id="5638028at2"/>
<feature type="transmembrane region" description="Helical" evidence="1">
    <location>
        <begin position="49"/>
        <end position="69"/>
    </location>
</feature>
<dbReference type="EMBL" id="FTNL01000002">
    <property type="protein sequence ID" value="SIQ70332.1"/>
    <property type="molecule type" value="Genomic_DNA"/>
</dbReference>
<evidence type="ECO:0000313" key="2">
    <source>
        <dbReference type="EMBL" id="SIQ70332.1"/>
    </source>
</evidence>
<name>A0A377GMZ9_9GAMM</name>
<evidence type="ECO:0000313" key="5">
    <source>
        <dbReference type="Proteomes" id="UP000254374"/>
    </source>
</evidence>
<evidence type="ECO:0008006" key="6">
    <source>
        <dbReference type="Google" id="ProtNLM"/>
    </source>
</evidence>
<keyword evidence="4" id="KW-1185">Reference proteome</keyword>
<reference evidence="3 5" key="2">
    <citation type="submission" date="2018-06" db="EMBL/GenBank/DDBJ databases">
        <authorList>
            <consortium name="Pathogen Informatics"/>
            <person name="Doyle S."/>
        </authorList>
    </citation>
    <scope>NUCLEOTIDE SEQUENCE [LARGE SCALE GENOMIC DNA]</scope>
    <source>
        <strain evidence="3 5">NCTC11401</strain>
    </source>
</reference>
<evidence type="ECO:0000313" key="4">
    <source>
        <dbReference type="Proteomes" id="UP000186808"/>
    </source>
</evidence>
<dbReference type="EMBL" id="UGGV01000001">
    <property type="protein sequence ID" value="STO25712.1"/>
    <property type="molecule type" value="Genomic_DNA"/>
</dbReference>
<dbReference type="Pfam" id="PF14023">
    <property type="entry name" value="Bestrophin-like"/>
    <property type="match status" value="1"/>
</dbReference>
<dbReference type="STRING" id="464.Lgor_0022"/>
<dbReference type="RefSeq" id="WP_058466552.1">
    <property type="nucleotide sequence ID" value="NZ_CAAAIX010000001.1"/>
</dbReference>
<feature type="transmembrane region" description="Helical" evidence="1">
    <location>
        <begin position="183"/>
        <end position="202"/>
    </location>
</feature>
<dbReference type="Proteomes" id="UP000186808">
    <property type="component" value="Unassembled WGS sequence"/>
</dbReference>
<proteinExistence type="predicted"/>
<evidence type="ECO:0000256" key="1">
    <source>
        <dbReference type="SAM" id="Phobius"/>
    </source>
</evidence>
<feature type="transmembrane region" description="Helical" evidence="1">
    <location>
        <begin position="12"/>
        <end position="29"/>
    </location>
</feature>
<protein>
    <recommendedName>
        <fullName evidence="6">DUF4239 domain-containing protein</fullName>
    </recommendedName>
</protein>
<feature type="transmembrane region" description="Helical" evidence="1">
    <location>
        <begin position="208"/>
        <end position="237"/>
    </location>
</feature>
<reference evidence="2 4" key="1">
    <citation type="submission" date="2017-01" db="EMBL/GenBank/DDBJ databases">
        <authorList>
            <person name="Varghese N."/>
            <person name="Submissions S."/>
        </authorList>
    </citation>
    <scope>NUCLEOTIDE SEQUENCE [LARGE SCALE GENOMIC DNA]</scope>
    <source>
        <strain evidence="2 4">ATCC 33342</strain>
    </source>
</reference>
<dbReference type="Proteomes" id="UP000254374">
    <property type="component" value="Unassembled WGS sequence"/>
</dbReference>
<keyword evidence="1" id="KW-0472">Membrane</keyword>
<keyword evidence="1" id="KW-0812">Transmembrane</keyword>
<dbReference type="InterPro" id="IPR025333">
    <property type="entry name" value="DUF4239"/>
</dbReference>
<sequence length="268" mass="30906">MLYSLMNNCFPTFIFLFYLLVFFFLSRTVSHYRYKISKNKQDVETAMDVVGSISSFYSIFLGFIVYILWSNHQKSAEFVTTEATQLYIIGESSRAFPPEVHQSIVHNLTQYISSILNDELVAMSRGHEGKRTQEASDGLYDALLNYKPTDLVSTYYNNAVSSFNQAIEYRNFRLNMLYSQIPTAWYLIIFIGAFFIIGIYSLETNLKGHLFLIILCIFLAIYMTAITVLSFPFSGFFKVSDKPLKKVYMELGDMSIKSNIKPKIEISK</sequence>
<keyword evidence="1" id="KW-1133">Transmembrane helix</keyword>
<accession>A0A377GMZ9</accession>
<gene>
    <name evidence="3" type="ORF">NCTC11401_02554</name>
    <name evidence="2" type="ORF">SAMN05421777_102253</name>
</gene>
<organism evidence="3 5">
    <name type="scientific">Fluoribacter gormanii</name>
    <dbReference type="NCBI Taxonomy" id="464"/>
    <lineage>
        <taxon>Bacteria</taxon>
        <taxon>Pseudomonadati</taxon>
        <taxon>Pseudomonadota</taxon>
        <taxon>Gammaproteobacteria</taxon>
        <taxon>Legionellales</taxon>
        <taxon>Legionellaceae</taxon>
        <taxon>Fluoribacter</taxon>
    </lineage>
</organism>
<dbReference type="AlphaFoldDB" id="A0A377GMZ9"/>
<evidence type="ECO:0000313" key="3">
    <source>
        <dbReference type="EMBL" id="STO25712.1"/>
    </source>
</evidence>